<feature type="transmembrane region" description="Helical" evidence="8">
    <location>
        <begin position="251"/>
        <end position="269"/>
    </location>
</feature>
<dbReference type="Proteomes" id="UP000617634">
    <property type="component" value="Unassembled WGS sequence"/>
</dbReference>
<protein>
    <submittedName>
        <fullName evidence="10">Acyltransferase family protein</fullName>
    </submittedName>
</protein>
<evidence type="ECO:0000256" key="3">
    <source>
        <dbReference type="ARBA" id="ARBA00022475"/>
    </source>
</evidence>
<evidence type="ECO:0000256" key="5">
    <source>
        <dbReference type="ARBA" id="ARBA00022989"/>
    </source>
</evidence>
<feature type="region of interest" description="Disordered" evidence="7">
    <location>
        <begin position="324"/>
        <end position="343"/>
    </location>
</feature>
<dbReference type="AlphaFoldDB" id="A0A931HEI0"/>
<feature type="transmembrane region" description="Helical" evidence="8">
    <location>
        <begin position="82"/>
        <end position="99"/>
    </location>
</feature>
<dbReference type="GO" id="GO:0009246">
    <property type="term" value="P:enterobacterial common antigen biosynthetic process"/>
    <property type="evidence" value="ECO:0007669"/>
    <property type="project" value="TreeGrafter"/>
</dbReference>
<evidence type="ECO:0000256" key="7">
    <source>
        <dbReference type="SAM" id="MobiDB-lite"/>
    </source>
</evidence>
<feature type="domain" description="Acyltransferase 3" evidence="9">
    <location>
        <begin position="10"/>
        <end position="288"/>
    </location>
</feature>
<feature type="transmembrane region" description="Helical" evidence="8">
    <location>
        <begin position="139"/>
        <end position="157"/>
    </location>
</feature>
<accession>A0A931HEI0</accession>
<evidence type="ECO:0000256" key="1">
    <source>
        <dbReference type="ARBA" id="ARBA00004651"/>
    </source>
</evidence>
<feature type="transmembrane region" description="Helical" evidence="8">
    <location>
        <begin position="193"/>
        <end position="211"/>
    </location>
</feature>
<evidence type="ECO:0000313" key="10">
    <source>
        <dbReference type="EMBL" id="MBH0114660.1"/>
    </source>
</evidence>
<feature type="transmembrane region" description="Helical" evidence="8">
    <location>
        <begin position="12"/>
        <end position="31"/>
    </location>
</feature>
<comment type="subcellular location">
    <subcellularLocation>
        <location evidence="1">Cell membrane</location>
        <topology evidence="1">Multi-pass membrane protein</topology>
    </subcellularLocation>
</comment>
<sequence>MVEIPKGRLKWLDTAKGISILLVVFWHVLLLSKYAQFTPENFYFSINDPLLSIRMPLFFAVSGYVAAHSISETWSKYFLKRLFPLIWLYALWTAIYTLVQSKSPSYLLTAWWSPELHLWFIWALLAYRIFGKVAGPARALALCFFAVLALLFSFDATTPEWITPIQARMPRNAVFFLATFWFGRSFIPHLGHYKYPVFAAGAILAAISYRLDFIPGVSVAGATAGLAFAAIIAATVKPVEAFFEFLGRHSLEIFVIHFAAVAHFLAIIARLPIPHVAAVPLTTLVGALVPVAIRMVSDRFAPWLFVPPTDRILALLGNRAARQRTQGRRDAVRGDTPLTEAGK</sequence>
<name>A0A931HEI0_9SPHN</name>
<dbReference type="GO" id="GO:0016413">
    <property type="term" value="F:O-acetyltransferase activity"/>
    <property type="evidence" value="ECO:0007669"/>
    <property type="project" value="TreeGrafter"/>
</dbReference>
<keyword evidence="6 8" id="KW-0472">Membrane</keyword>
<reference evidence="10" key="1">
    <citation type="submission" date="2020-11" db="EMBL/GenBank/DDBJ databases">
        <title>Novosphingobium aureum sp. nov., a marine bacterium isolated from sediment of a salt flat.</title>
        <authorList>
            <person name="Yoo Y."/>
            <person name="Kim J.-J."/>
        </authorList>
    </citation>
    <scope>NUCLEOTIDE SEQUENCE</scope>
    <source>
        <strain evidence="10">YJ-S2-02</strain>
    </source>
</reference>
<comment type="caution">
    <text evidence="10">The sequence shown here is derived from an EMBL/GenBank/DDBJ whole genome shotgun (WGS) entry which is preliminary data.</text>
</comment>
<evidence type="ECO:0000256" key="2">
    <source>
        <dbReference type="ARBA" id="ARBA00007400"/>
    </source>
</evidence>
<dbReference type="GO" id="GO:0005886">
    <property type="term" value="C:plasma membrane"/>
    <property type="evidence" value="ECO:0007669"/>
    <property type="project" value="UniProtKB-SubCell"/>
</dbReference>
<dbReference type="InterPro" id="IPR002656">
    <property type="entry name" value="Acyl_transf_3_dom"/>
</dbReference>
<evidence type="ECO:0000259" key="9">
    <source>
        <dbReference type="Pfam" id="PF01757"/>
    </source>
</evidence>
<dbReference type="PANTHER" id="PTHR40074">
    <property type="entry name" value="O-ACETYLTRANSFERASE WECH"/>
    <property type="match status" value="1"/>
</dbReference>
<keyword evidence="10" id="KW-0012">Acyltransferase</keyword>
<evidence type="ECO:0000313" key="11">
    <source>
        <dbReference type="Proteomes" id="UP000617634"/>
    </source>
</evidence>
<evidence type="ECO:0000256" key="4">
    <source>
        <dbReference type="ARBA" id="ARBA00022692"/>
    </source>
</evidence>
<feature type="transmembrane region" description="Helical" evidence="8">
    <location>
        <begin position="275"/>
        <end position="293"/>
    </location>
</feature>
<evidence type="ECO:0000256" key="8">
    <source>
        <dbReference type="SAM" id="Phobius"/>
    </source>
</evidence>
<feature type="transmembrane region" description="Helical" evidence="8">
    <location>
        <begin position="105"/>
        <end position="127"/>
    </location>
</feature>
<keyword evidence="3" id="KW-1003">Cell membrane</keyword>
<dbReference type="RefSeq" id="WP_197166321.1">
    <property type="nucleotide sequence ID" value="NZ_JADZGI010000004.1"/>
</dbReference>
<proteinExistence type="inferred from homology"/>
<evidence type="ECO:0000256" key="6">
    <source>
        <dbReference type="ARBA" id="ARBA00023136"/>
    </source>
</evidence>
<feature type="transmembrane region" description="Helical" evidence="8">
    <location>
        <begin position="217"/>
        <end position="239"/>
    </location>
</feature>
<feature type="transmembrane region" description="Helical" evidence="8">
    <location>
        <begin position="51"/>
        <end position="70"/>
    </location>
</feature>
<dbReference type="PANTHER" id="PTHR40074:SF2">
    <property type="entry name" value="O-ACETYLTRANSFERASE WECH"/>
    <property type="match status" value="1"/>
</dbReference>
<keyword evidence="4 8" id="KW-0812">Transmembrane</keyword>
<keyword evidence="5 8" id="KW-1133">Transmembrane helix</keyword>
<dbReference type="EMBL" id="JADZGI010000004">
    <property type="protein sequence ID" value="MBH0114660.1"/>
    <property type="molecule type" value="Genomic_DNA"/>
</dbReference>
<gene>
    <name evidence="10" type="ORF">I5E68_17055</name>
</gene>
<dbReference type="Pfam" id="PF01757">
    <property type="entry name" value="Acyl_transf_3"/>
    <property type="match status" value="1"/>
</dbReference>
<organism evidence="10 11">
    <name type="scientific">Novosphingobium aureum</name>
    <dbReference type="NCBI Taxonomy" id="2792964"/>
    <lineage>
        <taxon>Bacteria</taxon>
        <taxon>Pseudomonadati</taxon>
        <taxon>Pseudomonadota</taxon>
        <taxon>Alphaproteobacteria</taxon>
        <taxon>Sphingomonadales</taxon>
        <taxon>Sphingomonadaceae</taxon>
        <taxon>Novosphingobium</taxon>
    </lineage>
</organism>
<keyword evidence="11" id="KW-1185">Reference proteome</keyword>
<keyword evidence="10" id="KW-0808">Transferase</keyword>
<comment type="similarity">
    <text evidence="2">Belongs to the acyltransferase 3 family.</text>
</comment>